<evidence type="ECO:0000313" key="3">
    <source>
        <dbReference type="Proteomes" id="UP000276133"/>
    </source>
</evidence>
<reference evidence="2 3" key="1">
    <citation type="journal article" date="2018" name="Sci. Rep.">
        <title>Genomic signatures of local adaptation to the degree of environmental predictability in rotifers.</title>
        <authorList>
            <person name="Franch-Gras L."/>
            <person name="Hahn C."/>
            <person name="Garcia-Roger E.M."/>
            <person name="Carmona M.J."/>
            <person name="Serra M."/>
            <person name="Gomez A."/>
        </authorList>
    </citation>
    <scope>NUCLEOTIDE SEQUENCE [LARGE SCALE GENOMIC DNA]</scope>
    <source>
        <strain evidence="2">HYR1</strain>
    </source>
</reference>
<gene>
    <name evidence="2" type="ORF">BpHYR1_031524</name>
</gene>
<accession>A0A3M7T1S3</accession>
<evidence type="ECO:0000313" key="2">
    <source>
        <dbReference type="EMBL" id="RNA41984.1"/>
    </source>
</evidence>
<keyword evidence="1" id="KW-1133">Transmembrane helix</keyword>
<keyword evidence="1" id="KW-0472">Membrane</keyword>
<dbReference type="AlphaFoldDB" id="A0A3M7T1S3"/>
<keyword evidence="1" id="KW-0812">Transmembrane</keyword>
<organism evidence="2 3">
    <name type="scientific">Brachionus plicatilis</name>
    <name type="common">Marine rotifer</name>
    <name type="synonym">Brachionus muelleri</name>
    <dbReference type="NCBI Taxonomy" id="10195"/>
    <lineage>
        <taxon>Eukaryota</taxon>
        <taxon>Metazoa</taxon>
        <taxon>Spiralia</taxon>
        <taxon>Gnathifera</taxon>
        <taxon>Rotifera</taxon>
        <taxon>Eurotatoria</taxon>
        <taxon>Monogononta</taxon>
        <taxon>Pseudotrocha</taxon>
        <taxon>Ploima</taxon>
        <taxon>Brachionidae</taxon>
        <taxon>Brachionus</taxon>
    </lineage>
</organism>
<name>A0A3M7T1S3_BRAPC</name>
<sequence length="59" mass="6616">MLHLNDNNILFKQYFLTLLINGSISMMIRGNLAIKSAKASIISSDDLKIPIPVSYFPFS</sequence>
<proteinExistence type="predicted"/>
<comment type="caution">
    <text evidence="2">The sequence shown here is derived from an EMBL/GenBank/DDBJ whole genome shotgun (WGS) entry which is preliminary data.</text>
</comment>
<dbReference type="EMBL" id="REGN01000430">
    <property type="protein sequence ID" value="RNA41984.1"/>
    <property type="molecule type" value="Genomic_DNA"/>
</dbReference>
<dbReference type="Proteomes" id="UP000276133">
    <property type="component" value="Unassembled WGS sequence"/>
</dbReference>
<keyword evidence="3" id="KW-1185">Reference proteome</keyword>
<protein>
    <submittedName>
        <fullName evidence="2">Uncharacterized protein</fullName>
    </submittedName>
</protein>
<evidence type="ECO:0000256" key="1">
    <source>
        <dbReference type="SAM" id="Phobius"/>
    </source>
</evidence>
<feature type="transmembrane region" description="Helical" evidence="1">
    <location>
        <begin position="14"/>
        <end position="34"/>
    </location>
</feature>